<feature type="domain" description="Cytochrome C Planctomycete-type" evidence="5">
    <location>
        <begin position="54"/>
        <end position="100"/>
    </location>
</feature>
<dbReference type="AlphaFoldDB" id="A0A517T932"/>
<dbReference type="Pfam" id="PF07624">
    <property type="entry name" value="PSD2"/>
    <property type="match status" value="1"/>
</dbReference>
<organism evidence="7 8">
    <name type="scientific">Calycomorphotria hydatis</name>
    <dbReference type="NCBI Taxonomy" id="2528027"/>
    <lineage>
        <taxon>Bacteria</taxon>
        <taxon>Pseudomonadati</taxon>
        <taxon>Planctomycetota</taxon>
        <taxon>Planctomycetia</taxon>
        <taxon>Planctomycetales</taxon>
        <taxon>Planctomycetaceae</taxon>
        <taxon>Calycomorphotria</taxon>
    </lineage>
</organism>
<dbReference type="InterPro" id="IPR013042">
    <property type="entry name" value="DUF1592"/>
</dbReference>
<evidence type="ECO:0000259" key="4">
    <source>
        <dbReference type="Pfam" id="PF07631"/>
    </source>
</evidence>
<accession>A0A517T932</accession>
<keyword evidence="8" id="KW-1185">Reference proteome</keyword>
<dbReference type="InterPro" id="IPR011478">
    <property type="entry name" value="DUF1585"/>
</dbReference>
<dbReference type="Proteomes" id="UP000319976">
    <property type="component" value="Chromosome"/>
</dbReference>
<dbReference type="RefSeq" id="WP_197440071.1">
    <property type="nucleotide sequence ID" value="NZ_CP036316.1"/>
</dbReference>
<feature type="domain" description="DUF1587" evidence="2">
    <location>
        <begin position="139"/>
        <end position="202"/>
    </location>
</feature>
<feature type="domain" description="DUF1588" evidence="3">
    <location>
        <begin position="621"/>
        <end position="720"/>
    </location>
</feature>
<evidence type="ECO:0000259" key="6">
    <source>
        <dbReference type="Pfam" id="PF07637"/>
    </source>
</evidence>
<sequence>MAFRSFVLPVYALLFLLGSLSGAVVLADEPAGQPSTEAAVRFDREVGNYFATHCLDCHGESLQEGNLRIDTLSKNVGLKDTVFWAEIRSRISSGEMPPKDSFELPTAEESARVVEWLTARIEEGEAARHALRQNTSFYRLSREEYVNTVYDLLHVHYDASDPGGFSEDPNWHGFQRIGSVLSLSASHMEKYFSAAETILNEAYPDETPEEIDTLLPSVPLRTIDVPHMERLKAEGLLDKVRYEMWPQDTNSDSCPKKLPADGVYEVTIKLSGLKPPEGRAPRVKVYDKKLDRVLFEQDVVAAEDEPVLITFQTHLPAGRHDIVVVNDVPGPSNLPRSGRHGNKPFISLARGRAPWQLKLTDEQGQPLYPFLILDSVHWKGPIVTEADQQLRKRYFTSHVEDVAELELGLSDFAQRAFRRPLLEGEISKYLAVAQKELDSGASMRSAFKSAMLAVLCSNNMLFLVEGDGETSSDKLNDYELASRLSYMLWSTMPDDELLSLAGKGILHEQHILKDQLSRMLSDERASRFLTAFPAQWLRLDKVGMFPPDKMLYPEYDDHLERSMVKETTAYFQYAFNNELSLDSLLDSDWTMVNNRLADFYGIAGVTGDEFQRVRLAANSPRGGVLTHASVLSLTSDGTRQRPVHRGVWLSEAILGKSPPPPPPNVAALEPNPADSPKATLRMKLDAHKQNAQCAACHAKIDPLGLAFENFNAIGAWRTHEIVQRGTGDNPLVDASGELPDGRKFANADEFKELLKSDIDQFARTFIEKVATYGMRRAMSFDDDKEIDQILELSRNNNYEIKATVEALVLSDLFQQR</sequence>
<evidence type="ECO:0000313" key="8">
    <source>
        <dbReference type="Proteomes" id="UP000319976"/>
    </source>
</evidence>
<proteinExistence type="predicted"/>
<evidence type="ECO:0000259" key="2">
    <source>
        <dbReference type="Pfam" id="PF07626"/>
    </source>
</evidence>
<dbReference type="Pfam" id="PF07635">
    <property type="entry name" value="PSCyt1"/>
    <property type="match status" value="1"/>
</dbReference>
<dbReference type="Pfam" id="PF07627">
    <property type="entry name" value="PSCyt3"/>
    <property type="match status" value="1"/>
</dbReference>
<dbReference type="EMBL" id="CP036316">
    <property type="protein sequence ID" value="QDT64894.1"/>
    <property type="molecule type" value="Genomic_DNA"/>
</dbReference>
<dbReference type="InterPro" id="IPR011429">
    <property type="entry name" value="Cyt_c_Planctomycete-type"/>
</dbReference>
<dbReference type="Pfam" id="PF07626">
    <property type="entry name" value="PSD3"/>
    <property type="match status" value="1"/>
</dbReference>
<evidence type="ECO:0000313" key="7">
    <source>
        <dbReference type="EMBL" id="QDT64894.1"/>
    </source>
</evidence>
<dbReference type="KEGG" id="chya:V22_21370"/>
<dbReference type="InterPro" id="IPR013039">
    <property type="entry name" value="DUF1588"/>
</dbReference>
<evidence type="ECO:0000259" key="3">
    <source>
        <dbReference type="Pfam" id="PF07627"/>
    </source>
</evidence>
<feature type="domain" description="DUF1592" evidence="4">
    <location>
        <begin position="475"/>
        <end position="602"/>
    </location>
</feature>
<dbReference type="InterPro" id="IPR013036">
    <property type="entry name" value="DUF1587"/>
</dbReference>
<dbReference type="InterPro" id="IPR013043">
    <property type="entry name" value="DUF1595"/>
</dbReference>
<feature type="domain" description="DUF1585" evidence="1">
    <location>
        <begin position="740"/>
        <end position="813"/>
    </location>
</feature>
<feature type="domain" description="DUF1595" evidence="6">
    <location>
        <begin position="409"/>
        <end position="465"/>
    </location>
</feature>
<reference evidence="7 8" key="1">
    <citation type="submission" date="2019-02" db="EMBL/GenBank/DDBJ databases">
        <title>Deep-cultivation of Planctomycetes and their phenomic and genomic characterization uncovers novel biology.</title>
        <authorList>
            <person name="Wiegand S."/>
            <person name="Jogler M."/>
            <person name="Boedeker C."/>
            <person name="Pinto D."/>
            <person name="Vollmers J."/>
            <person name="Rivas-Marin E."/>
            <person name="Kohn T."/>
            <person name="Peeters S.H."/>
            <person name="Heuer A."/>
            <person name="Rast P."/>
            <person name="Oberbeckmann S."/>
            <person name="Bunk B."/>
            <person name="Jeske O."/>
            <person name="Meyerdierks A."/>
            <person name="Storesund J.E."/>
            <person name="Kallscheuer N."/>
            <person name="Luecker S."/>
            <person name="Lage O.M."/>
            <person name="Pohl T."/>
            <person name="Merkel B.J."/>
            <person name="Hornburger P."/>
            <person name="Mueller R.-W."/>
            <person name="Bruemmer F."/>
            <person name="Labrenz M."/>
            <person name="Spormann A.M."/>
            <person name="Op den Camp H."/>
            <person name="Overmann J."/>
            <person name="Amann R."/>
            <person name="Jetten M.S.M."/>
            <person name="Mascher T."/>
            <person name="Medema M.H."/>
            <person name="Devos D.P."/>
            <person name="Kaster A.-K."/>
            <person name="Ovreas L."/>
            <person name="Rohde M."/>
            <person name="Galperin M.Y."/>
            <person name="Jogler C."/>
        </authorList>
    </citation>
    <scope>NUCLEOTIDE SEQUENCE [LARGE SCALE GENOMIC DNA]</scope>
    <source>
        <strain evidence="7 8">V22</strain>
    </source>
</reference>
<evidence type="ECO:0000259" key="1">
    <source>
        <dbReference type="Pfam" id="PF07624"/>
    </source>
</evidence>
<gene>
    <name evidence="7" type="ORF">V22_21370</name>
</gene>
<name>A0A517T932_9PLAN</name>
<protein>
    <submittedName>
        <fullName evidence="7">Planctomycete cytochrome C</fullName>
    </submittedName>
</protein>
<evidence type="ECO:0000259" key="5">
    <source>
        <dbReference type="Pfam" id="PF07635"/>
    </source>
</evidence>
<dbReference type="Pfam" id="PF07637">
    <property type="entry name" value="PSD5"/>
    <property type="match status" value="1"/>
</dbReference>
<dbReference type="Pfam" id="PF07631">
    <property type="entry name" value="PSD4"/>
    <property type="match status" value="1"/>
</dbReference>